<dbReference type="Pfam" id="PF00696">
    <property type="entry name" value="AA_kinase"/>
    <property type="match status" value="1"/>
</dbReference>
<comment type="caution">
    <text evidence="9">The sequence shown here is derived from an EMBL/GenBank/DDBJ whole genome shotgun (WGS) entry which is preliminary data.</text>
</comment>
<accession>A0A832URQ3</accession>
<dbReference type="NCBIfam" id="TIGR00761">
    <property type="entry name" value="argB"/>
    <property type="match status" value="1"/>
</dbReference>
<dbReference type="InterPro" id="IPR001048">
    <property type="entry name" value="Asp/Glu/Uridylate_kinase"/>
</dbReference>
<dbReference type="InterPro" id="IPR004662">
    <property type="entry name" value="AcgluKinase_fam"/>
</dbReference>
<dbReference type="PANTHER" id="PTHR23342">
    <property type="entry name" value="N-ACETYLGLUTAMATE SYNTHASE"/>
    <property type="match status" value="1"/>
</dbReference>
<keyword evidence="10" id="KW-1185">Reference proteome</keyword>
<evidence type="ECO:0000256" key="2">
    <source>
        <dbReference type="ARBA" id="ARBA00022605"/>
    </source>
</evidence>
<dbReference type="AlphaFoldDB" id="A0A832URQ3"/>
<dbReference type="PANTHER" id="PTHR23342:SF0">
    <property type="entry name" value="N-ACETYLGLUTAMATE SYNTHASE, MITOCHONDRIAL"/>
    <property type="match status" value="1"/>
</dbReference>
<evidence type="ECO:0000313" key="9">
    <source>
        <dbReference type="EMBL" id="HIK00377.1"/>
    </source>
</evidence>
<evidence type="ECO:0000256" key="4">
    <source>
        <dbReference type="ARBA" id="ARBA00022741"/>
    </source>
</evidence>
<reference evidence="9 10" key="1">
    <citation type="journal article" name="Nat. Commun.">
        <title>Undinarchaeota illuminate DPANN phylogeny and the impact of gene transfer on archaeal evolution.</title>
        <authorList>
            <person name="Dombrowski N."/>
            <person name="Williams T.A."/>
            <person name="Sun J."/>
            <person name="Woodcroft B.J."/>
            <person name="Lee J.H."/>
            <person name="Minh B.Q."/>
            <person name="Rinke C."/>
            <person name="Spang A."/>
        </authorList>
    </citation>
    <scope>NUCLEOTIDE SEQUENCE [LARGE SCALE GENOMIC DNA]</scope>
    <source>
        <strain evidence="9">MAG_bin1129</strain>
    </source>
</reference>
<dbReference type="InterPro" id="IPR036393">
    <property type="entry name" value="AceGlu_kinase-like_sf"/>
</dbReference>
<evidence type="ECO:0000256" key="5">
    <source>
        <dbReference type="ARBA" id="ARBA00022777"/>
    </source>
</evidence>
<dbReference type="PIRSF" id="PIRSF000728">
    <property type="entry name" value="NAGK"/>
    <property type="match status" value="1"/>
</dbReference>
<keyword evidence="4" id="KW-0547">Nucleotide-binding</keyword>
<dbReference type="SUPFAM" id="SSF53633">
    <property type="entry name" value="Carbamate kinase-like"/>
    <property type="match status" value="1"/>
</dbReference>
<dbReference type="Gene3D" id="3.40.1160.10">
    <property type="entry name" value="Acetylglutamate kinase-like"/>
    <property type="match status" value="1"/>
</dbReference>
<dbReference type="GO" id="GO:0003991">
    <property type="term" value="F:acetylglutamate kinase activity"/>
    <property type="evidence" value="ECO:0007669"/>
    <property type="project" value="TreeGrafter"/>
</dbReference>
<gene>
    <name evidence="9" type="ORF">H1016_02440</name>
</gene>
<evidence type="ECO:0000256" key="6">
    <source>
        <dbReference type="ARBA" id="ARBA00022840"/>
    </source>
</evidence>
<comment type="pathway">
    <text evidence="7">Amino-acid biosynthesis.</text>
</comment>
<keyword evidence="6" id="KW-0067">ATP-binding</keyword>
<dbReference type="EMBL" id="DVAB01000023">
    <property type="protein sequence ID" value="HIK00377.1"/>
    <property type="molecule type" value="Genomic_DNA"/>
</dbReference>
<keyword evidence="3" id="KW-0808">Transferase</keyword>
<dbReference type="GO" id="GO:0005524">
    <property type="term" value="F:ATP binding"/>
    <property type="evidence" value="ECO:0007669"/>
    <property type="project" value="UniProtKB-KW"/>
</dbReference>
<name>A0A832URQ3_9ARCH</name>
<feature type="domain" description="Aspartate/glutamate/uridylate kinase" evidence="8">
    <location>
        <begin position="1"/>
        <end position="237"/>
    </location>
</feature>
<proteinExistence type="predicted"/>
<evidence type="ECO:0000256" key="1">
    <source>
        <dbReference type="ARBA" id="ARBA00022571"/>
    </source>
</evidence>
<dbReference type="NCBIfam" id="NF010662">
    <property type="entry name" value="PRK14058.1-4"/>
    <property type="match status" value="1"/>
</dbReference>
<keyword evidence="2" id="KW-0028">Amino-acid biosynthesis</keyword>
<keyword evidence="1" id="KW-0055">Arginine biosynthesis</keyword>
<dbReference type="Proteomes" id="UP000646946">
    <property type="component" value="Unassembled WGS sequence"/>
</dbReference>
<evidence type="ECO:0000256" key="7">
    <source>
        <dbReference type="ARBA" id="ARBA00029440"/>
    </source>
</evidence>
<dbReference type="GO" id="GO:0006526">
    <property type="term" value="P:L-arginine biosynthetic process"/>
    <property type="evidence" value="ECO:0007669"/>
    <property type="project" value="UniProtKB-KW"/>
</dbReference>
<evidence type="ECO:0000259" key="8">
    <source>
        <dbReference type="Pfam" id="PF00696"/>
    </source>
</evidence>
<dbReference type="GO" id="GO:0005737">
    <property type="term" value="C:cytoplasm"/>
    <property type="evidence" value="ECO:0007669"/>
    <property type="project" value="InterPro"/>
</dbReference>
<protein>
    <submittedName>
        <fullName evidence="9">[LysW]-aminoadipate/[LysW]-glutamate kinase</fullName>
    </submittedName>
</protein>
<evidence type="ECO:0000313" key="10">
    <source>
        <dbReference type="Proteomes" id="UP000646946"/>
    </source>
</evidence>
<keyword evidence="5 9" id="KW-0418">Kinase</keyword>
<organism evidence="9 10">
    <name type="scientific">Candidatus Naiadarchaeum limnaeum</name>
    <dbReference type="NCBI Taxonomy" id="2756139"/>
    <lineage>
        <taxon>Archaea</taxon>
        <taxon>Candidatus Undinarchaeota</taxon>
        <taxon>Candidatus Undinarchaeia</taxon>
        <taxon>Candidatus Naiadarchaeales</taxon>
        <taxon>Candidatus Naiadarchaeaceae</taxon>
        <taxon>Candidatus Naiadarchaeum</taxon>
    </lineage>
</organism>
<evidence type="ECO:0000256" key="3">
    <source>
        <dbReference type="ARBA" id="ARBA00022679"/>
    </source>
</evidence>
<sequence length="258" mass="28309">MTIVIKVGGSIADGIENIARDLKSLNEPCVLVHGVGPQADELTRKLGKEPRWVISVQGIRSRYTDKETVEIFNRAANDLNNEIVSTFKKEGITAIGLSNAIYAQRKDRIKIIESGRKMILEGDYTGKITGIDKKRFADLIERKFVPVIGPMALTEQNEIVNVNADRAAAFIAKELGAEIVLNFSDVPGVYDSNKKVIRRIPAQQLEQKMKEVSGGMVMKLLAAKEAMEFGVKRFVIASGVVENPIAKALDGEGTVVEQ</sequence>